<name>A0A2A5JN21_PSEO7</name>
<feature type="transmembrane region" description="Helical" evidence="2">
    <location>
        <begin position="353"/>
        <end position="386"/>
    </location>
</feature>
<dbReference type="InterPro" id="IPR011853">
    <property type="entry name" value="TRAP_DctM-Dct_fused"/>
</dbReference>
<dbReference type="GO" id="GO:0005886">
    <property type="term" value="C:plasma membrane"/>
    <property type="evidence" value="ECO:0007669"/>
    <property type="project" value="UniProtKB-SubCell"/>
</dbReference>
<protein>
    <submittedName>
        <fullName evidence="4">C4-dicarboxylate ABC transporter permease</fullName>
    </submittedName>
</protein>
<dbReference type="GO" id="GO:0022857">
    <property type="term" value="F:transmembrane transporter activity"/>
    <property type="evidence" value="ECO:0007669"/>
    <property type="project" value="UniProtKB-UniRule"/>
</dbReference>
<evidence type="ECO:0000259" key="3">
    <source>
        <dbReference type="Pfam" id="PF06808"/>
    </source>
</evidence>
<comment type="subcellular location">
    <subcellularLocation>
        <location evidence="1">Cell inner membrane</location>
        <topology evidence="1">Multi-pass membrane protein</topology>
    </subcellularLocation>
</comment>
<gene>
    <name evidence="4" type="ORF">CEX98_15245</name>
</gene>
<evidence type="ECO:0000256" key="2">
    <source>
        <dbReference type="SAM" id="Phobius"/>
    </source>
</evidence>
<keyword evidence="5" id="KW-1185">Reference proteome</keyword>
<dbReference type="OrthoDB" id="9759894at2"/>
<keyword evidence="1" id="KW-0813">Transport</keyword>
<dbReference type="AlphaFoldDB" id="A0A2A5JN21"/>
<feature type="transmembrane region" description="Helical" evidence="2">
    <location>
        <begin position="80"/>
        <end position="97"/>
    </location>
</feature>
<feature type="transmembrane region" description="Helical" evidence="2">
    <location>
        <begin position="677"/>
        <end position="693"/>
    </location>
</feature>
<feature type="transmembrane region" description="Helical" evidence="2">
    <location>
        <begin position="24"/>
        <end position="43"/>
    </location>
</feature>
<accession>A0A2A5JN21</accession>
<dbReference type="RefSeq" id="WP_099642916.1">
    <property type="nucleotide sequence ID" value="NZ_NKHF01000070.1"/>
</dbReference>
<feature type="transmembrane region" description="Helical" evidence="2">
    <location>
        <begin position="411"/>
        <end position="433"/>
    </location>
</feature>
<dbReference type="PANTHER" id="PTHR43849">
    <property type="entry name" value="BLL3936 PROTEIN"/>
    <property type="match status" value="1"/>
</dbReference>
<reference evidence="5" key="1">
    <citation type="journal article" date="2019" name="Genome Announc.">
        <title>Draft Genome Sequence of Pseudoalteromonas piscicida Strain 36Y ROTHPW, an Hypersaline Seawater Isolate from the South Coast of Sonora, Mexico.</title>
        <authorList>
            <person name="Sanchez-Diaz R."/>
            <person name="Molina-Garza Z.J."/>
            <person name="Cruz-Suarez L.E."/>
            <person name="Selvin J."/>
            <person name="Kiran G.S."/>
            <person name="Ibarra-Gamez J.C."/>
            <person name="Gomez-Gil B."/>
            <person name="Galaviz-Silva L."/>
        </authorList>
    </citation>
    <scope>NUCLEOTIDE SEQUENCE [LARGE SCALE GENOMIC DNA]</scope>
    <source>
        <strain evidence="5">36Y_RITHPW</strain>
    </source>
</reference>
<proteinExistence type="predicted"/>
<dbReference type="PANTHER" id="PTHR43849:SF2">
    <property type="entry name" value="BLL3936 PROTEIN"/>
    <property type="match status" value="1"/>
</dbReference>
<organism evidence="4 5">
    <name type="scientific">Pseudoalteromonas piscicida</name>
    <dbReference type="NCBI Taxonomy" id="43662"/>
    <lineage>
        <taxon>Bacteria</taxon>
        <taxon>Pseudomonadati</taxon>
        <taxon>Pseudomonadota</taxon>
        <taxon>Gammaproteobacteria</taxon>
        <taxon>Alteromonadales</taxon>
        <taxon>Pseudoalteromonadaceae</taxon>
        <taxon>Pseudoalteromonas</taxon>
    </lineage>
</organism>
<feature type="transmembrane region" description="Helical" evidence="2">
    <location>
        <begin position="601"/>
        <end position="619"/>
    </location>
</feature>
<dbReference type="InterPro" id="IPR010656">
    <property type="entry name" value="DctM"/>
</dbReference>
<keyword evidence="2" id="KW-0812">Transmembrane</keyword>
<feature type="transmembrane region" description="Helical" evidence="2">
    <location>
        <begin position="625"/>
        <end position="646"/>
    </location>
</feature>
<evidence type="ECO:0000313" key="4">
    <source>
        <dbReference type="EMBL" id="PCK30864.1"/>
    </source>
</evidence>
<dbReference type="Proteomes" id="UP000228621">
    <property type="component" value="Unassembled WGS sequence"/>
</dbReference>
<keyword evidence="2" id="KW-1133">Transmembrane helix</keyword>
<sequence length="700" mass="75049">MSNFSNTQEALLAPSGPQSNTNKLAFYLAIITSLVHLYFNLVSTWPDNYISAIHFMLFGCFVLLTSPLRLGLISWLARPIDFGLGCGLVISSGYLIFYSDALAERNYEFATSDWVASITAVVVALELVRRCMGWFIPIMIMLAMSYVLFLGQFIDGVFHFAGLSAETVLFRNFFDDGLFGPIAKISWTFVFMFILFGAFLVQAGTGDFIIRFANALVGRMVGGQGLVAVVSSGMMGSVSGSAIANTAATGVITIPLMKKAGFPAKFAAAVEAGASTGGQLIPPIMGAGVFVMASYTQIPYLTIIAAAFVPALLYFASIAIFVRVQAKRLNIQPSVQGEQVSAWQELKSGWHHLLPILLLVTLMIYGFTPTYAVGIATLSVCLFSFMSRTPMGWSKMLAALASATENSAKTALLLIAIGVLINCISISSLGVTFSLMINEWAGSNLMLLLALIALASLIIGMGLPVTASYIVLATLSAPALYGLISQSALVEAIVNGQLNETASMMMSMMAPALGEIYNQPNTTAEQVFTILAGLPPEAIEIIRSSQFDAAHLSMMLLSAHMIIFWLSQDSNVTPPVCLVAFTAAGIAKTPPMATGIEAWKTAKALYIVPLLFAYTPFIGGSQLEVLQVFITALIGIYALVAAIYGYAEAKLNFALRSIFALLGALLVWPHQVWYADIAAALIIIALLGQQVWINKRTNPS</sequence>
<evidence type="ECO:0000256" key="1">
    <source>
        <dbReference type="RuleBase" id="RU369079"/>
    </source>
</evidence>
<feature type="transmembrane region" description="Helical" evidence="2">
    <location>
        <begin position="208"/>
        <end position="230"/>
    </location>
</feature>
<feature type="transmembrane region" description="Helical" evidence="2">
    <location>
        <begin position="135"/>
        <end position="158"/>
    </location>
</feature>
<keyword evidence="1" id="KW-0997">Cell inner membrane</keyword>
<feature type="domain" description="TRAP C4-dicarboxylate transport system permease DctM subunit" evidence="3">
    <location>
        <begin position="120"/>
        <end position="616"/>
    </location>
</feature>
<evidence type="ECO:0000313" key="5">
    <source>
        <dbReference type="Proteomes" id="UP000228621"/>
    </source>
</evidence>
<feature type="transmembrane region" description="Helical" evidence="2">
    <location>
        <begin position="478"/>
        <end position="498"/>
    </location>
</feature>
<keyword evidence="1" id="KW-1003">Cell membrane</keyword>
<feature type="transmembrane region" description="Helical" evidence="2">
    <location>
        <begin position="298"/>
        <end position="322"/>
    </location>
</feature>
<feature type="transmembrane region" description="Helical" evidence="2">
    <location>
        <begin position="653"/>
        <end position="671"/>
    </location>
</feature>
<feature type="transmembrane region" description="Helical" evidence="2">
    <location>
        <begin position="49"/>
        <end position="68"/>
    </location>
</feature>
<feature type="transmembrane region" description="Helical" evidence="2">
    <location>
        <begin position="445"/>
        <end position="472"/>
    </location>
</feature>
<dbReference type="Pfam" id="PF06808">
    <property type="entry name" value="DctM"/>
    <property type="match status" value="1"/>
</dbReference>
<dbReference type="NCBIfam" id="TIGR02123">
    <property type="entry name" value="TRAP_fused"/>
    <property type="match status" value="1"/>
</dbReference>
<comment type="caution">
    <text evidence="4">The sequence shown here is derived from an EMBL/GenBank/DDBJ whole genome shotgun (WGS) entry which is preliminary data.</text>
</comment>
<keyword evidence="2" id="KW-0472">Membrane</keyword>
<comment type="function">
    <text evidence="1">Part of the tripartite ATP-independent periplasmic (TRAP) transport system.</text>
</comment>
<feature type="transmembrane region" description="Helical" evidence="2">
    <location>
        <begin position="178"/>
        <end position="201"/>
    </location>
</feature>
<dbReference type="EMBL" id="NKHF01000070">
    <property type="protein sequence ID" value="PCK30864.1"/>
    <property type="molecule type" value="Genomic_DNA"/>
</dbReference>